<keyword evidence="6" id="KW-0029">Amino-acid transport</keyword>
<dbReference type="PRINTS" id="PR00176">
    <property type="entry name" value="NANEUSMPORT"/>
</dbReference>
<evidence type="ECO:0000313" key="18">
    <source>
        <dbReference type="EnsemblMetazoa" id="LLOJ006131-PA"/>
    </source>
</evidence>
<keyword evidence="7 17" id="KW-1133">Transmembrane helix</keyword>
<sequence>MASHTNCALTLDESPSHTSAASPTTPQQDATASTVNVQIARDRWGRDIEFLFSCIALSVGLGNVWRFPVIALENGGGAFVIPYLVVLICVGRPVYYLEMLVGQFSSRGAIRVFDFSPLFRGIGYGQVLATGFVTTYYASIMGITLRYFFASLTTDELPWNKCKPSWNDSQGGQYILNLVDFFGASFIALVLAILELVSIAWVYGVKRLCKDVEFMLHIRIGWYWRLCWGFITPIMMACILIYTIVKLEPLTYRDQTYPTAAYAAGWILSTLGLMQFPLWALYAIKRQKVQGVWNKLHSALQPKANWGPLDENLLREYQSYTTKHMRESEPHWRQMNFFEKIRDRIFN</sequence>
<evidence type="ECO:0000256" key="5">
    <source>
        <dbReference type="ARBA" id="ARBA00022847"/>
    </source>
</evidence>
<dbReference type="GO" id="GO:0089718">
    <property type="term" value="P:amino acid import across plasma membrane"/>
    <property type="evidence" value="ECO:0007669"/>
    <property type="project" value="TreeGrafter"/>
</dbReference>
<dbReference type="EMBL" id="AJWK01019791">
    <property type="status" value="NOT_ANNOTATED_CDS"/>
    <property type="molecule type" value="Genomic_DNA"/>
</dbReference>
<proteinExistence type="inferred from homology"/>
<feature type="transmembrane region" description="Helical" evidence="17">
    <location>
        <begin position="181"/>
        <end position="205"/>
    </location>
</feature>
<feature type="transmembrane region" description="Helical" evidence="17">
    <location>
        <begin position="265"/>
        <end position="284"/>
    </location>
</feature>
<keyword evidence="10 17" id="KW-0472">Membrane</keyword>
<reference evidence="18" key="1">
    <citation type="submission" date="2020-05" db="UniProtKB">
        <authorList>
            <consortium name="EnsemblMetazoa"/>
        </authorList>
    </citation>
    <scope>IDENTIFICATION</scope>
    <source>
        <strain evidence="18">Jacobina</strain>
    </source>
</reference>
<comment type="function">
    <text evidence="13">Unusual broad substrate spectrum amino acid:sodium cotransporter that promotes absorption of the D isomers of essential amino acids. Neutral amino acids are the preferred substrates, especially methionine and phenylalanine.</text>
</comment>
<dbReference type="GO" id="GO:0046872">
    <property type="term" value="F:metal ion binding"/>
    <property type="evidence" value="ECO:0007669"/>
    <property type="project" value="UniProtKB-KW"/>
</dbReference>
<keyword evidence="5" id="KW-0769">Symport</keyword>
<feature type="compositionally biased region" description="Low complexity" evidence="16">
    <location>
        <begin position="16"/>
        <end position="26"/>
    </location>
</feature>
<evidence type="ECO:0000256" key="1">
    <source>
        <dbReference type="ARBA" id="ARBA00004141"/>
    </source>
</evidence>
<evidence type="ECO:0000256" key="14">
    <source>
        <dbReference type="ARBA" id="ARBA00040215"/>
    </source>
</evidence>
<evidence type="ECO:0000256" key="15">
    <source>
        <dbReference type="PIRSR" id="PIRSR600175-1"/>
    </source>
</evidence>
<feature type="transmembrane region" description="Helical" evidence="17">
    <location>
        <begin position="127"/>
        <end position="149"/>
    </location>
</feature>
<keyword evidence="11" id="KW-0325">Glycoprotein</keyword>
<feature type="binding site" evidence="15">
    <location>
        <position position="63"/>
    </location>
    <ligand>
        <name>Na(+)</name>
        <dbReference type="ChEBI" id="CHEBI:29101"/>
        <label>1</label>
    </ligand>
</feature>
<evidence type="ECO:0000256" key="2">
    <source>
        <dbReference type="ARBA" id="ARBA00006459"/>
    </source>
</evidence>
<organism evidence="18 19">
    <name type="scientific">Lutzomyia longipalpis</name>
    <name type="common">Sand fly</name>
    <dbReference type="NCBI Taxonomy" id="7200"/>
    <lineage>
        <taxon>Eukaryota</taxon>
        <taxon>Metazoa</taxon>
        <taxon>Ecdysozoa</taxon>
        <taxon>Arthropoda</taxon>
        <taxon>Hexapoda</taxon>
        <taxon>Insecta</taxon>
        <taxon>Pterygota</taxon>
        <taxon>Neoptera</taxon>
        <taxon>Endopterygota</taxon>
        <taxon>Diptera</taxon>
        <taxon>Nematocera</taxon>
        <taxon>Psychodoidea</taxon>
        <taxon>Psychodidae</taxon>
        <taxon>Lutzomyia</taxon>
        <taxon>Lutzomyia</taxon>
    </lineage>
</organism>
<dbReference type="InterPro" id="IPR000175">
    <property type="entry name" value="Na/ntran_symport"/>
</dbReference>
<keyword evidence="12" id="KW-0739">Sodium transport</keyword>
<dbReference type="Proteomes" id="UP000092461">
    <property type="component" value="Unassembled WGS sequence"/>
</dbReference>
<dbReference type="Pfam" id="PF00209">
    <property type="entry name" value="SNF"/>
    <property type="match status" value="2"/>
</dbReference>
<evidence type="ECO:0000256" key="4">
    <source>
        <dbReference type="ARBA" id="ARBA00022692"/>
    </source>
</evidence>
<evidence type="ECO:0000256" key="12">
    <source>
        <dbReference type="ARBA" id="ARBA00023201"/>
    </source>
</evidence>
<dbReference type="PANTHER" id="PTHR11616:SF321">
    <property type="entry name" value="SODIUM-DEPENDENT NUTRIENT AMINO ACID TRANSPORTER 1-RELATED"/>
    <property type="match status" value="1"/>
</dbReference>
<evidence type="ECO:0000256" key="9">
    <source>
        <dbReference type="ARBA" id="ARBA00023065"/>
    </source>
</evidence>
<dbReference type="EnsemblMetazoa" id="LLOJ006131-RA">
    <property type="protein sequence ID" value="LLOJ006131-PA"/>
    <property type="gene ID" value="LLOJ006131"/>
</dbReference>
<dbReference type="VEuPathDB" id="VectorBase:LLOJ006131"/>
<keyword evidence="9" id="KW-0406">Ion transport</keyword>
<dbReference type="GO" id="GO:0015179">
    <property type="term" value="F:L-amino acid transmembrane transporter activity"/>
    <property type="evidence" value="ECO:0007669"/>
    <property type="project" value="TreeGrafter"/>
</dbReference>
<dbReference type="GO" id="GO:0005283">
    <property type="term" value="F:amino acid:sodium symporter activity"/>
    <property type="evidence" value="ECO:0007669"/>
    <property type="project" value="TreeGrafter"/>
</dbReference>
<dbReference type="GO" id="GO:0005886">
    <property type="term" value="C:plasma membrane"/>
    <property type="evidence" value="ECO:0007669"/>
    <property type="project" value="TreeGrafter"/>
</dbReference>
<comment type="similarity">
    <text evidence="2">Belongs to the sodium:neurotransmitter symporter (SNF) (TC 2.A.22) family.</text>
</comment>
<keyword evidence="3" id="KW-0813">Transport</keyword>
<dbReference type="SUPFAM" id="SSF161070">
    <property type="entry name" value="SNF-like"/>
    <property type="match status" value="2"/>
</dbReference>
<dbReference type="AlphaFoldDB" id="A0A1B0CN47"/>
<evidence type="ECO:0000256" key="16">
    <source>
        <dbReference type="SAM" id="MobiDB-lite"/>
    </source>
</evidence>
<comment type="subcellular location">
    <subcellularLocation>
        <location evidence="1">Membrane</location>
        <topology evidence="1">Multi-pass membrane protein</topology>
    </subcellularLocation>
</comment>
<accession>A0A1B0CN47</accession>
<dbReference type="InterPro" id="IPR037272">
    <property type="entry name" value="SNS_sf"/>
</dbReference>
<evidence type="ECO:0000256" key="10">
    <source>
        <dbReference type="ARBA" id="ARBA00023136"/>
    </source>
</evidence>
<feature type="transmembrane region" description="Helical" evidence="17">
    <location>
        <begin position="77"/>
        <end position="97"/>
    </location>
</feature>
<dbReference type="VEuPathDB" id="VectorBase:LLONM1_007744"/>
<keyword evidence="4 17" id="KW-0812">Transmembrane</keyword>
<evidence type="ECO:0000256" key="13">
    <source>
        <dbReference type="ARBA" id="ARBA00037785"/>
    </source>
</evidence>
<keyword evidence="19" id="KW-1185">Reference proteome</keyword>
<evidence type="ECO:0000256" key="17">
    <source>
        <dbReference type="SAM" id="Phobius"/>
    </source>
</evidence>
<feature type="transmembrane region" description="Helical" evidence="17">
    <location>
        <begin position="48"/>
        <end position="65"/>
    </location>
</feature>
<feature type="transmembrane region" description="Helical" evidence="17">
    <location>
        <begin position="226"/>
        <end position="245"/>
    </location>
</feature>
<keyword evidence="15" id="KW-0479">Metal-binding</keyword>
<protein>
    <recommendedName>
        <fullName evidence="14">Sodium-dependent nutrient amino acid transporter 1</fullName>
    </recommendedName>
</protein>
<evidence type="ECO:0000313" key="19">
    <source>
        <dbReference type="Proteomes" id="UP000092461"/>
    </source>
</evidence>
<name>A0A1B0CN47_LUTLO</name>
<feature type="binding site" evidence="15">
    <location>
        <position position="59"/>
    </location>
    <ligand>
        <name>Na(+)</name>
        <dbReference type="ChEBI" id="CHEBI:29101"/>
        <label>1</label>
    </ligand>
</feature>
<evidence type="ECO:0000256" key="8">
    <source>
        <dbReference type="ARBA" id="ARBA00023053"/>
    </source>
</evidence>
<keyword evidence="8 15" id="KW-0915">Sodium</keyword>
<dbReference type="PROSITE" id="PS50267">
    <property type="entry name" value="NA_NEUROTRAN_SYMP_3"/>
    <property type="match status" value="1"/>
</dbReference>
<evidence type="ECO:0000256" key="11">
    <source>
        <dbReference type="ARBA" id="ARBA00023180"/>
    </source>
</evidence>
<dbReference type="VEuPathDB" id="VectorBase:LLONM1_006234"/>
<evidence type="ECO:0000256" key="7">
    <source>
        <dbReference type="ARBA" id="ARBA00022989"/>
    </source>
</evidence>
<dbReference type="PANTHER" id="PTHR11616">
    <property type="entry name" value="SODIUM/CHLORIDE DEPENDENT TRANSPORTER"/>
    <property type="match status" value="1"/>
</dbReference>
<feature type="region of interest" description="Disordered" evidence="16">
    <location>
        <begin position="1"/>
        <end position="33"/>
    </location>
</feature>
<evidence type="ECO:0000256" key="6">
    <source>
        <dbReference type="ARBA" id="ARBA00022970"/>
    </source>
</evidence>
<evidence type="ECO:0000256" key="3">
    <source>
        <dbReference type="ARBA" id="ARBA00022448"/>
    </source>
</evidence>